<accession>A0A4Z2J432</accession>
<dbReference type="EMBL" id="SRLO01000025">
    <property type="protein sequence ID" value="TNN84691.1"/>
    <property type="molecule type" value="Genomic_DNA"/>
</dbReference>
<evidence type="ECO:0000313" key="2">
    <source>
        <dbReference type="EMBL" id="TNN84691.1"/>
    </source>
</evidence>
<proteinExistence type="predicted"/>
<feature type="region of interest" description="Disordered" evidence="1">
    <location>
        <begin position="1"/>
        <end position="24"/>
    </location>
</feature>
<dbReference type="AlphaFoldDB" id="A0A4Z2J432"/>
<organism evidence="2 3">
    <name type="scientific">Liparis tanakae</name>
    <name type="common">Tanaka's snailfish</name>
    <dbReference type="NCBI Taxonomy" id="230148"/>
    <lineage>
        <taxon>Eukaryota</taxon>
        <taxon>Metazoa</taxon>
        <taxon>Chordata</taxon>
        <taxon>Craniata</taxon>
        <taxon>Vertebrata</taxon>
        <taxon>Euteleostomi</taxon>
        <taxon>Actinopterygii</taxon>
        <taxon>Neopterygii</taxon>
        <taxon>Teleostei</taxon>
        <taxon>Neoteleostei</taxon>
        <taxon>Acanthomorphata</taxon>
        <taxon>Eupercaria</taxon>
        <taxon>Perciformes</taxon>
        <taxon>Cottioidei</taxon>
        <taxon>Cottales</taxon>
        <taxon>Liparidae</taxon>
        <taxon>Liparis</taxon>
    </lineage>
</organism>
<protein>
    <submittedName>
        <fullName evidence="2">Uncharacterized protein</fullName>
    </submittedName>
</protein>
<dbReference type="Proteomes" id="UP000314294">
    <property type="component" value="Unassembled WGS sequence"/>
</dbReference>
<comment type="caution">
    <text evidence="2">The sequence shown here is derived from an EMBL/GenBank/DDBJ whole genome shotgun (WGS) entry which is preliminary data.</text>
</comment>
<gene>
    <name evidence="2" type="ORF">EYF80_005106</name>
</gene>
<reference evidence="2 3" key="1">
    <citation type="submission" date="2019-03" db="EMBL/GenBank/DDBJ databases">
        <title>First draft genome of Liparis tanakae, snailfish: a comprehensive survey of snailfish specific genes.</title>
        <authorList>
            <person name="Kim W."/>
            <person name="Song I."/>
            <person name="Jeong J.-H."/>
            <person name="Kim D."/>
            <person name="Kim S."/>
            <person name="Ryu S."/>
            <person name="Song J.Y."/>
            <person name="Lee S.K."/>
        </authorList>
    </citation>
    <scope>NUCLEOTIDE SEQUENCE [LARGE SCALE GENOMIC DNA]</scope>
    <source>
        <tissue evidence="2">Muscle</tissue>
    </source>
</reference>
<evidence type="ECO:0000256" key="1">
    <source>
        <dbReference type="SAM" id="MobiDB-lite"/>
    </source>
</evidence>
<evidence type="ECO:0000313" key="3">
    <source>
        <dbReference type="Proteomes" id="UP000314294"/>
    </source>
</evidence>
<sequence>MESPKLATQPGEVKQTEGLGRTARKGAGNTIKILSQTQGPVTGTGALGSAGALAAVHQGLAPIVDFSNKRQSTDYEAAVIVPHRSQGPRGGGPPYSHAPRHRVMRSARPQRLTLKAQGKHTLAHREAGEHKRMHKGERAHAQSARHVECTCEHAHRQINTKAGQRVICALKSRRHRGNGDNGLSVWALVLSREGTSSLPTQASLSALLLTTSICLALLVLSRRAPACAAGRTRGLRPAIKAFVPMINSNG</sequence>
<keyword evidence="3" id="KW-1185">Reference proteome</keyword>
<name>A0A4Z2J432_9TELE</name>